<dbReference type="PRINTS" id="PR00453">
    <property type="entry name" value="VWFADOMAIN"/>
</dbReference>
<sequence>MLHVPLLTIWALFATAEVHGQSATQFFAIEETECPESPVDLVLVVDSSGSVEKTFASYKETATRLVRLLPISPNGTHVAVLQYSSSPHVKYSFSLDQSKAAVDKVIGELEYMGSTTFTAEAVNAGLEQFKLSDRPGAKKIFVLMTDGNSYNKWADVLSAADRLHSVSTVVAVVAYGNIVYWPEIEVYARGNSTAYTETNVEQLYGLLMDLTGRSCGEPSFPETCSKPVDVVMVIDSSESVLDSFALYKQSALKVARTLLTRDQSAMFSIVQYSKDSTLLLPFSETVSNQEVEQVLESMEHLGGVTQTADAVTLGIEQLTKGARSNSIKIFILMTDGHSNDRWNKVLETVNALHATGATIIVFAAGEAVDYVELDIYAKSPAILLHTTDKERLSEELLAAVGRCV</sequence>
<dbReference type="InterPro" id="IPR050525">
    <property type="entry name" value="ECM_Assembly_Org"/>
</dbReference>
<dbReference type="PROSITE" id="PS50234">
    <property type="entry name" value="VWFA"/>
    <property type="match status" value="2"/>
</dbReference>
<dbReference type="PANTHER" id="PTHR24020">
    <property type="entry name" value="COLLAGEN ALPHA"/>
    <property type="match status" value="1"/>
</dbReference>
<feature type="signal peptide" evidence="1">
    <location>
        <begin position="1"/>
        <end position="20"/>
    </location>
</feature>
<dbReference type="PANTHER" id="PTHR24020:SF20">
    <property type="entry name" value="PH DOMAIN-CONTAINING PROTEIN"/>
    <property type="match status" value="1"/>
</dbReference>
<dbReference type="Pfam" id="PF00092">
    <property type="entry name" value="VWA"/>
    <property type="match status" value="2"/>
</dbReference>
<organism evidence="3 4">
    <name type="scientific">Trichuris muris</name>
    <name type="common">Mouse whipworm</name>
    <dbReference type="NCBI Taxonomy" id="70415"/>
    <lineage>
        <taxon>Eukaryota</taxon>
        <taxon>Metazoa</taxon>
        <taxon>Ecdysozoa</taxon>
        <taxon>Nematoda</taxon>
        <taxon>Enoplea</taxon>
        <taxon>Dorylaimia</taxon>
        <taxon>Trichinellida</taxon>
        <taxon>Trichuridae</taxon>
        <taxon>Trichuris</taxon>
    </lineage>
</organism>
<name>A0A5S6QDG6_TRIMR</name>
<keyword evidence="1" id="KW-0732">Signal</keyword>
<evidence type="ECO:0000313" key="3">
    <source>
        <dbReference type="Proteomes" id="UP000046395"/>
    </source>
</evidence>
<dbReference type="InterPro" id="IPR002035">
    <property type="entry name" value="VWF_A"/>
</dbReference>
<dbReference type="WBParaSite" id="TMUE_1000005115.1">
    <property type="protein sequence ID" value="TMUE_1000005115.1"/>
    <property type="gene ID" value="WBGene00288445"/>
</dbReference>
<dbReference type="SMART" id="SM00327">
    <property type="entry name" value="VWA"/>
    <property type="match status" value="2"/>
</dbReference>
<feature type="chain" id="PRO_5044624280" evidence="1">
    <location>
        <begin position="21"/>
        <end position="404"/>
    </location>
</feature>
<proteinExistence type="predicted"/>
<evidence type="ECO:0000256" key="1">
    <source>
        <dbReference type="SAM" id="SignalP"/>
    </source>
</evidence>
<dbReference type="STRING" id="70415.A0A5S6QDG6"/>
<dbReference type="CDD" id="cd00198">
    <property type="entry name" value="vWFA"/>
    <property type="match status" value="1"/>
</dbReference>
<dbReference type="InterPro" id="IPR036465">
    <property type="entry name" value="vWFA_dom_sf"/>
</dbReference>
<keyword evidence="3" id="KW-1185">Reference proteome</keyword>
<dbReference type="AlphaFoldDB" id="A0A5S6QDG6"/>
<feature type="domain" description="VWFA" evidence="2">
    <location>
        <begin position="229"/>
        <end position="400"/>
    </location>
</feature>
<dbReference type="Proteomes" id="UP000046395">
    <property type="component" value="Unassembled WGS sequence"/>
</dbReference>
<dbReference type="SUPFAM" id="SSF53300">
    <property type="entry name" value="vWA-like"/>
    <property type="match status" value="2"/>
</dbReference>
<dbReference type="WBParaSite" id="TMUE_1000005115.2">
    <property type="protein sequence ID" value="TMUE_1000005115.2"/>
    <property type="gene ID" value="WBGene00288445"/>
</dbReference>
<reference evidence="4" key="3">
    <citation type="submission" date="2019-12" db="UniProtKB">
        <authorList>
            <consortium name="WormBaseParasite"/>
        </authorList>
    </citation>
    <scope>IDENTIFICATION</scope>
</reference>
<evidence type="ECO:0000259" key="2">
    <source>
        <dbReference type="PROSITE" id="PS50234"/>
    </source>
</evidence>
<protein>
    <submittedName>
        <fullName evidence="4">VWFA domain-containing protein</fullName>
    </submittedName>
</protein>
<dbReference type="CDD" id="cd01450">
    <property type="entry name" value="vWFA_subfamily_ECM"/>
    <property type="match status" value="1"/>
</dbReference>
<reference evidence="3" key="1">
    <citation type="submission" date="2013-11" db="EMBL/GenBank/DDBJ databases">
        <authorList>
            <person name="Aslett M."/>
        </authorList>
    </citation>
    <scope>NUCLEOTIDE SEQUENCE [LARGE SCALE GENOMIC DNA]</scope>
    <source>
        <strain evidence="3">Edinburgh</strain>
    </source>
</reference>
<evidence type="ECO:0000313" key="4">
    <source>
        <dbReference type="WBParaSite" id="TMUE_1000005115.1"/>
    </source>
</evidence>
<dbReference type="Gene3D" id="3.40.50.410">
    <property type="entry name" value="von Willebrand factor, type A domain"/>
    <property type="match status" value="2"/>
</dbReference>
<reference evidence="3" key="2">
    <citation type="submission" date="2014-03" db="EMBL/GenBank/DDBJ databases">
        <title>The whipworm genome and dual-species transcriptomics of an intimate host-pathogen interaction.</title>
        <authorList>
            <person name="Foth B.J."/>
            <person name="Tsai I.J."/>
            <person name="Reid A.J."/>
            <person name="Bancroft A.J."/>
            <person name="Nichol S."/>
            <person name="Tracey A."/>
            <person name="Holroyd N."/>
            <person name="Cotton J.A."/>
            <person name="Stanley E.J."/>
            <person name="Zarowiecki M."/>
            <person name="Liu J.Z."/>
            <person name="Huckvale T."/>
            <person name="Cooper P.J."/>
            <person name="Grencis R.K."/>
            <person name="Berriman M."/>
        </authorList>
    </citation>
    <scope>NUCLEOTIDE SEQUENCE [LARGE SCALE GENOMIC DNA]</scope>
    <source>
        <strain evidence="3">Edinburgh</strain>
    </source>
</reference>
<feature type="domain" description="VWFA" evidence="2">
    <location>
        <begin position="40"/>
        <end position="210"/>
    </location>
</feature>
<accession>A0A5S6QDG6</accession>